<dbReference type="AlphaFoldDB" id="A0A3D8T376"/>
<dbReference type="PIRSF" id="PIRSF001112">
    <property type="entry name" value="Epoxide_hydrolase"/>
    <property type="match status" value="1"/>
</dbReference>
<accession>A0A3D8T376</accession>
<dbReference type="GO" id="GO:0004301">
    <property type="term" value="F:epoxide hydrolase activity"/>
    <property type="evidence" value="ECO:0007669"/>
    <property type="project" value="TreeGrafter"/>
</dbReference>
<dbReference type="InterPro" id="IPR016292">
    <property type="entry name" value="Epoxide_hydrolase"/>
</dbReference>
<dbReference type="SUPFAM" id="SSF53474">
    <property type="entry name" value="alpha/beta-Hydrolases"/>
    <property type="match status" value="1"/>
</dbReference>
<reference evidence="5 6" key="1">
    <citation type="journal article" date="2018" name="IMA Fungus">
        <title>IMA Genome-F 9: Draft genome sequence of Annulohypoxylon stygium, Aspergillus mulundensis, Berkeleyomyces basicola (syn. Thielaviopsis basicola), Ceratocystis smalleyi, two Cercospora beticola strains, Coleophoma cylindrospora, Fusarium fracticaudum, Phialophora cf. hyalina, and Morchella septimelata.</title>
        <authorList>
            <person name="Wingfield B.D."/>
            <person name="Bills G.F."/>
            <person name="Dong Y."/>
            <person name="Huang W."/>
            <person name="Nel W.J."/>
            <person name="Swalarsk-Parry B.S."/>
            <person name="Vaghefi N."/>
            <person name="Wilken P.M."/>
            <person name="An Z."/>
            <person name="de Beer Z.W."/>
            <person name="De Vos L."/>
            <person name="Chen L."/>
            <person name="Duong T.A."/>
            <person name="Gao Y."/>
            <person name="Hammerbacher A."/>
            <person name="Kikkert J.R."/>
            <person name="Li Y."/>
            <person name="Li H."/>
            <person name="Li K."/>
            <person name="Li Q."/>
            <person name="Liu X."/>
            <person name="Ma X."/>
            <person name="Naidoo K."/>
            <person name="Pethybridge S.J."/>
            <person name="Sun J."/>
            <person name="Steenkamp E.T."/>
            <person name="van der Nest M.A."/>
            <person name="van Wyk S."/>
            <person name="Wingfield M.J."/>
            <person name="Xiong C."/>
            <person name="Yue Q."/>
            <person name="Zhang X."/>
        </authorList>
    </citation>
    <scope>NUCLEOTIDE SEQUENCE [LARGE SCALE GENOMIC DNA]</scope>
    <source>
        <strain evidence="5 6">DSM 5745</strain>
    </source>
</reference>
<sequence>MPGTPELFTLHVTDSELTEFLDLVRLSKIGPSTYWNQHTDDGRFGISREWLVNAKETWLSEFNWRAHEDAINSVPNFKINLRDPEAGEVSIHFAALFSKRDDAVPILFLHGYPGSFLEFLPMMQLLAQKYTPETLPYHVIVPSLPDYGLSGGVGDQLEMSIERAARIMNQLMVELGFGDGYVAQGGDLGSMLARILSVEYEGCKALHVNMLHLNPGETPSPAASNNLSRDEEEHIKRSNAWQQTGFAYALEHATRPSTIGLVISTNPLALLGWIGEKYLEWTDPRHPLPLDTILATVTLYWFTSTFPRSLYHASLAKNVLAGIPHPITKSKPLGYSVFPYDMAFVPRAWARELYGNLVAYQRHEQGGHFGALEQPAALLSDVEEFVGMVRDNVWKGQ</sequence>
<feature type="active site" description="Nucleophile" evidence="3">
    <location>
        <position position="187"/>
    </location>
</feature>
<dbReference type="GO" id="GO:0097176">
    <property type="term" value="P:epoxide metabolic process"/>
    <property type="evidence" value="ECO:0007669"/>
    <property type="project" value="TreeGrafter"/>
</dbReference>
<gene>
    <name evidence="5" type="ORF">DSM5745_00326</name>
</gene>
<evidence type="ECO:0000256" key="3">
    <source>
        <dbReference type="PIRSR" id="PIRSR001112-1"/>
    </source>
</evidence>
<feature type="domain" description="Epoxide hydrolase N-terminal" evidence="4">
    <location>
        <begin position="7"/>
        <end position="119"/>
    </location>
</feature>
<dbReference type="EMBL" id="PVWQ01000001">
    <property type="protein sequence ID" value="RDW93004.1"/>
    <property type="molecule type" value="Genomic_DNA"/>
</dbReference>
<keyword evidence="2" id="KW-0378">Hydrolase</keyword>
<dbReference type="PRINTS" id="PR00412">
    <property type="entry name" value="EPOXHYDRLASE"/>
</dbReference>
<dbReference type="Gene3D" id="3.40.50.1820">
    <property type="entry name" value="alpha/beta hydrolase"/>
    <property type="match status" value="1"/>
</dbReference>
<dbReference type="PANTHER" id="PTHR21661:SF39">
    <property type="entry name" value="HYDROLASE, PUTATIVE (AFU_ORTHOLOGUE AFUA_3G08960)-RELATED"/>
    <property type="match status" value="1"/>
</dbReference>
<evidence type="ECO:0000256" key="1">
    <source>
        <dbReference type="ARBA" id="ARBA00010088"/>
    </source>
</evidence>
<evidence type="ECO:0000259" key="4">
    <source>
        <dbReference type="Pfam" id="PF06441"/>
    </source>
</evidence>
<comment type="caution">
    <text evidence="5">The sequence shown here is derived from an EMBL/GenBank/DDBJ whole genome shotgun (WGS) entry which is preliminary data.</text>
</comment>
<comment type="similarity">
    <text evidence="1">Belongs to the peptidase S33 family.</text>
</comment>
<dbReference type="OrthoDB" id="7130006at2759"/>
<feature type="active site" description="Proton donor" evidence="3">
    <location>
        <position position="311"/>
    </location>
</feature>
<organism evidence="5 6">
    <name type="scientific">Aspergillus mulundensis</name>
    <dbReference type="NCBI Taxonomy" id="1810919"/>
    <lineage>
        <taxon>Eukaryota</taxon>
        <taxon>Fungi</taxon>
        <taxon>Dikarya</taxon>
        <taxon>Ascomycota</taxon>
        <taxon>Pezizomycotina</taxon>
        <taxon>Eurotiomycetes</taxon>
        <taxon>Eurotiomycetidae</taxon>
        <taxon>Eurotiales</taxon>
        <taxon>Aspergillaceae</taxon>
        <taxon>Aspergillus</taxon>
        <taxon>Aspergillus subgen. Nidulantes</taxon>
    </lineage>
</organism>
<name>A0A3D8T376_9EURO</name>
<dbReference type="InterPro" id="IPR000639">
    <property type="entry name" value="Epox_hydrolase-like"/>
</dbReference>
<protein>
    <recommendedName>
        <fullName evidence="4">Epoxide hydrolase N-terminal domain-containing protein</fullName>
    </recommendedName>
</protein>
<dbReference type="STRING" id="1810919.A0A3D8T376"/>
<keyword evidence="6" id="KW-1185">Reference proteome</keyword>
<evidence type="ECO:0000313" key="5">
    <source>
        <dbReference type="EMBL" id="RDW93004.1"/>
    </source>
</evidence>
<dbReference type="Pfam" id="PF06441">
    <property type="entry name" value="EHN"/>
    <property type="match status" value="1"/>
</dbReference>
<feature type="active site" description="Proton acceptor" evidence="3">
    <location>
        <position position="368"/>
    </location>
</feature>
<evidence type="ECO:0000256" key="2">
    <source>
        <dbReference type="ARBA" id="ARBA00022801"/>
    </source>
</evidence>
<dbReference type="InterPro" id="IPR029058">
    <property type="entry name" value="AB_hydrolase_fold"/>
</dbReference>
<evidence type="ECO:0000313" key="6">
    <source>
        <dbReference type="Proteomes" id="UP000256690"/>
    </source>
</evidence>
<dbReference type="GeneID" id="38110696"/>
<dbReference type="Proteomes" id="UP000256690">
    <property type="component" value="Unassembled WGS sequence"/>
</dbReference>
<dbReference type="PANTHER" id="PTHR21661">
    <property type="entry name" value="EPOXIDE HYDROLASE 1-RELATED"/>
    <property type="match status" value="1"/>
</dbReference>
<dbReference type="InterPro" id="IPR010497">
    <property type="entry name" value="Epoxide_hydro_N"/>
</dbReference>
<proteinExistence type="inferred from homology"/>
<dbReference type="RefSeq" id="XP_026608187.1">
    <property type="nucleotide sequence ID" value="XM_026742342.1"/>
</dbReference>